<reference evidence="1 2" key="1">
    <citation type="submission" date="2019-04" db="EMBL/GenBank/DDBJ databases">
        <title>Comparative genomics and transcriptomics to analyze fruiting body development in filamentous ascomycetes.</title>
        <authorList>
            <consortium name="DOE Joint Genome Institute"/>
            <person name="Lutkenhaus R."/>
            <person name="Traeger S."/>
            <person name="Breuer J."/>
            <person name="Kuo A."/>
            <person name="Lipzen A."/>
            <person name="Pangilinan J."/>
            <person name="Dilworth D."/>
            <person name="Sandor L."/>
            <person name="Poggeler S."/>
            <person name="Barry K."/>
            <person name="Grigoriev I.V."/>
            <person name="Nowrousian M."/>
        </authorList>
    </citation>
    <scope>NUCLEOTIDE SEQUENCE [LARGE SCALE GENOMIC DNA]</scope>
    <source>
        <strain evidence="1 2">CBS 389.68</strain>
    </source>
</reference>
<protein>
    <submittedName>
        <fullName evidence="1">Uncharacterized protein</fullName>
    </submittedName>
</protein>
<keyword evidence="2" id="KW-1185">Reference proteome</keyword>
<sequence>MHICRSRSRELQLPTHADLVQPLQLQLSFSPAPQLPFGGSSTPSRRSQSSSSHPLPWFSTFDAYRSRSRSQATALGFSHQYCRRRLLFTPATTYGPIPEITYTLHQNMRLFLPRPHSLVHSISAGLTNSGVMCIQYPTSILEGKSMVPG</sequence>
<evidence type="ECO:0000313" key="1">
    <source>
        <dbReference type="EMBL" id="TGZ76183.1"/>
    </source>
</evidence>
<dbReference type="InParanoid" id="A0A4S2MHG5"/>
<organism evidence="1 2">
    <name type="scientific">Ascodesmis nigricans</name>
    <dbReference type="NCBI Taxonomy" id="341454"/>
    <lineage>
        <taxon>Eukaryota</taxon>
        <taxon>Fungi</taxon>
        <taxon>Dikarya</taxon>
        <taxon>Ascomycota</taxon>
        <taxon>Pezizomycotina</taxon>
        <taxon>Pezizomycetes</taxon>
        <taxon>Pezizales</taxon>
        <taxon>Ascodesmidaceae</taxon>
        <taxon>Ascodesmis</taxon>
    </lineage>
</organism>
<gene>
    <name evidence="1" type="ORF">EX30DRAFT_273850</name>
</gene>
<dbReference type="EMBL" id="ML220204">
    <property type="protein sequence ID" value="TGZ76183.1"/>
    <property type="molecule type" value="Genomic_DNA"/>
</dbReference>
<dbReference type="Proteomes" id="UP000298138">
    <property type="component" value="Unassembled WGS sequence"/>
</dbReference>
<evidence type="ECO:0000313" key="2">
    <source>
        <dbReference type="Proteomes" id="UP000298138"/>
    </source>
</evidence>
<accession>A0A4S2MHG5</accession>
<proteinExistence type="predicted"/>
<dbReference type="AlphaFoldDB" id="A0A4S2MHG5"/>
<name>A0A4S2MHG5_9PEZI</name>